<organism evidence="4 5">
    <name type="scientific">Cinchona calisaya</name>
    <dbReference type="NCBI Taxonomy" id="153742"/>
    <lineage>
        <taxon>Eukaryota</taxon>
        <taxon>Viridiplantae</taxon>
        <taxon>Streptophyta</taxon>
        <taxon>Embryophyta</taxon>
        <taxon>Tracheophyta</taxon>
        <taxon>Spermatophyta</taxon>
        <taxon>Magnoliopsida</taxon>
        <taxon>eudicotyledons</taxon>
        <taxon>Gunneridae</taxon>
        <taxon>Pentapetalae</taxon>
        <taxon>asterids</taxon>
        <taxon>lamiids</taxon>
        <taxon>Gentianales</taxon>
        <taxon>Rubiaceae</taxon>
        <taxon>Cinchonoideae</taxon>
        <taxon>Cinchoneae</taxon>
        <taxon>Cinchona</taxon>
    </lineage>
</organism>
<proteinExistence type="inferred from homology"/>
<protein>
    <submittedName>
        <fullName evidence="4">Uncharacterized protein</fullName>
    </submittedName>
</protein>
<dbReference type="Pfam" id="PF04833">
    <property type="entry name" value="COBRA"/>
    <property type="match status" value="1"/>
</dbReference>
<keyword evidence="5" id="KW-1185">Reference proteome</keyword>
<dbReference type="PANTHER" id="PTHR31673">
    <property type="entry name" value="PROTEIN COBRA"/>
    <property type="match status" value="1"/>
</dbReference>
<comment type="similarity">
    <text evidence="1">Belongs to the COBRA family.</text>
</comment>
<dbReference type="PANTHER" id="PTHR31673:SF61">
    <property type="entry name" value="PROTEIN COBRA"/>
    <property type="match status" value="1"/>
</dbReference>
<keyword evidence="3" id="KW-0325">Glycoprotein</keyword>
<evidence type="ECO:0000256" key="3">
    <source>
        <dbReference type="ARBA" id="ARBA00023180"/>
    </source>
</evidence>
<accession>A0ABD3AD31</accession>
<reference evidence="4 5" key="1">
    <citation type="submission" date="2024-11" db="EMBL/GenBank/DDBJ databases">
        <title>A near-complete genome assembly of Cinchona calisaya.</title>
        <authorList>
            <person name="Lian D.C."/>
            <person name="Zhao X.W."/>
            <person name="Wei L."/>
        </authorList>
    </citation>
    <scope>NUCLEOTIDE SEQUENCE [LARGE SCALE GENOMIC DNA]</scope>
    <source>
        <tissue evidence="4">Nenye</tissue>
    </source>
</reference>
<keyword evidence="2" id="KW-0732">Signal</keyword>
<comment type="caution">
    <text evidence="4">The sequence shown here is derived from an EMBL/GenBank/DDBJ whole genome shotgun (WGS) entry which is preliminary data.</text>
</comment>
<dbReference type="Proteomes" id="UP001630127">
    <property type="component" value="Unassembled WGS sequence"/>
</dbReference>
<sequence>MKCGLLTDSGCWNVIAEAYDALDPIGNITIKWDIKTWNPDGYIVVEKDENMESLEVFKPTSTVKAFSSTGKSQEARQWQHTQISSFAKKVANCCKGEVISSWFQDPASAASFFQLVVGQAREGGISLFSILTQIFSFNDQPLMPYASINDNAMLWGIKFYNDLLMQAGPLGNVQSELIFRRTNQLSHLERGGLSLDEFTSMVTIVSCHLQINTLICQMPVSKVGQKKSKDELEAQSFLQKSESSVLDHVKAY</sequence>
<name>A0ABD3AD31_9GENT</name>
<dbReference type="InterPro" id="IPR006918">
    <property type="entry name" value="COBRA_pln"/>
</dbReference>
<dbReference type="EMBL" id="JBJUIK010000004">
    <property type="protein sequence ID" value="KAL3529649.1"/>
    <property type="molecule type" value="Genomic_DNA"/>
</dbReference>
<evidence type="ECO:0000256" key="1">
    <source>
        <dbReference type="ARBA" id="ARBA00005507"/>
    </source>
</evidence>
<evidence type="ECO:0000256" key="2">
    <source>
        <dbReference type="ARBA" id="ARBA00022729"/>
    </source>
</evidence>
<dbReference type="AlphaFoldDB" id="A0ABD3AD31"/>
<gene>
    <name evidence="4" type="ORF">ACH5RR_008971</name>
</gene>
<evidence type="ECO:0000313" key="4">
    <source>
        <dbReference type="EMBL" id="KAL3529649.1"/>
    </source>
</evidence>
<evidence type="ECO:0000313" key="5">
    <source>
        <dbReference type="Proteomes" id="UP001630127"/>
    </source>
</evidence>